<dbReference type="OrthoDB" id="7266652at2"/>
<dbReference type="InterPro" id="IPR024096">
    <property type="entry name" value="NO_sig/Golgi_transp_ligand-bd"/>
</dbReference>
<dbReference type="RefSeq" id="WP_093139872.1">
    <property type="nucleotide sequence ID" value="NZ_BMWO01000001.1"/>
</dbReference>
<proteinExistence type="predicted"/>
<dbReference type="InterPro" id="IPR011644">
    <property type="entry name" value="Heme_NO-bd"/>
</dbReference>
<dbReference type="Gene3D" id="3.90.1520.10">
    <property type="entry name" value="H-NOX domain"/>
    <property type="match status" value="1"/>
</dbReference>
<feature type="domain" description="Heme NO-binding" evidence="1">
    <location>
        <begin position="2"/>
        <end position="161"/>
    </location>
</feature>
<evidence type="ECO:0000259" key="1">
    <source>
        <dbReference type="Pfam" id="PF07700"/>
    </source>
</evidence>
<dbReference type="GO" id="GO:0020037">
    <property type="term" value="F:heme binding"/>
    <property type="evidence" value="ECO:0007669"/>
    <property type="project" value="InterPro"/>
</dbReference>
<evidence type="ECO:0000313" key="3">
    <source>
        <dbReference type="Proteomes" id="UP000199321"/>
    </source>
</evidence>
<evidence type="ECO:0000313" key="2">
    <source>
        <dbReference type="EMBL" id="SDE39732.1"/>
    </source>
</evidence>
<name>A0A1G7CK60_9FLAO</name>
<gene>
    <name evidence="2" type="ORF">SAMN05421855_101428</name>
</gene>
<accession>A0A1G7CK60</accession>
<dbReference type="EMBL" id="FNBA01000001">
    <property type="protein sequence ID" value="SDE39732.1"/>
    <property type="molecule type" value="Genomic_DNA"/>
</dbReference>
<dbReference type="SUPFAM" id="SSF111126">
    <property type="entry name" value="Ligand-binding domain in the NO signalling and Golgi transport"/>
    <property type="match status" value="1"/>
</dbReference>
<dbReference type="InterPro" id="IPR038158">
    <property type="entry name" value="H-NOX_domain_sf"/>
</dbReference>
<dbReference type="AlphaFoldDB" id="A0A1G7CK60"/>
<dbReference type="STRING" id="227084.SAMN05421855_101428"/>
<dbReference type="Pfam" id="PF07700">
    <property type="entry name" value="HNOB"/>
    <property type="match status" value="1"/>
</dbReference>
<organism evidence="2 3">
    <name type="scientific">Ulvibacter litoralis</name>
    <dbReference type="NCBI Taxonomy" id="227084"/>
    <lineage>
        <taxon>Bacteria</taxon>
        <taxon>Pseudomonadati</taxon>
        <taxon>Bacteroidota</taxon>
        <taxon>Flavobacteriia</taxon>
        <taxon>Flavobacteriales</taxon>
        <taxon>Flavobacteriaceae</taxon>
        <taxon>Ulvibacter</taxon>
    </lineage>
</organism>
<reference evidence="2 3" key="1">
    <citation type="submission" date="2016-10" db="EMBL/GenBank/DDBJ databases">
        <authorList>
            <person name="de Groot N.N."/>
        </authorList>
    </citation>
    <scope>NUCLEOTIDE SEQUENCE [LARGE SCALE GENOMIC DNA]</scope>
    <source>
        <strain evidence="2 3">DSM 16195</strain>
    </source>
</reference>
<sequence length="180" mass="20698">MKGILFTEFLQLVEDKYGLAVVDELIQKSELSTDGAYTAVGRYEFSEMLSLLHNLSQYTKLSIDDLLLAYAEHFFIVLKRDYLHILEKYTDPLEMLSSIEGHIHVEVLKIYPDADLPKFQIIEKTDTNLIMIYSSSKAMYSFGLGLMHKTFEYFNANATIEMEKIKDDGTEVKFVITKNG</sequence>
<dbReference type="Proteomes" id="UP000199321">
    <property type="component" value="Unassembled WGS sequence"/>
</dbReference>
<keyword evidence="3" id="KW-1185">Reference proteome</keyword>
<protein>
    <submittedName>
        <fullName evidence="2">Haem-NO-binding</fullName>
    </submittedName>
</protein>